<protein>
    <submittedName>
        <fullName evidence="2">Uncharacterized protein</fullName>
    </submittedName>
</protein>
<sequence>HERRKLRKTWREKTRKYRARTKDVQNAHLEIMSPPASPTAVQAEDVLHQHGEPEKDSCDKRKESGKKKRRKHQAQLKSKIKALEMKLKDMEKKVSKYKKRLSRSNQTNSRITKNTPRKLVKHMLVNQKVSPAIKRLLFCSVIENQISESFKKEKSARKKRDFVTKVAGGIVK</sequence>
<reference evidence="2" key="1">
    <citation type="submission" date="2015-11" db="EMBL/GenBank/DDBJ databases">
        <title>De novo transcriptome assembly of four potential Pierce s Disease insect vectors from Arizona vineyards.</title>
        <authorList>
            <person name="Tassone E.E."/>
        </authorList>
    </citation>
    <scope>NUCLEOTIDE SEQUENCE</scope>
</reference>
<evidence type="ECO:0000313" key="2">
    <source>
        <dbReference type="EMBL" id="JAS55981.1"/>
    </source>
</evidence>
<dbReference type="EMBL" id="GECZ01013788">
    <property type="protein sequence ID" value="JAS55981.1"/>
    <property type="molecule type" value="Transcribed_RNA"/>
</dbReference>
<dbReference type="AlphaFoldDB" id="A0A1B6G0R0"/>
<proteinExistence type="predicted"/>
<organism evidence="2">
    <name type="scientific">Cuerna arida</name>
    <dbReference type="NCBI Taxonomy" id="1464854"/>
    <lineage>
        <taxon>Eukaryota</taxon>
        <taxon>Metazoa</taxon>
        <taxon>Ecdysozoa</taxon>
        <taxon>Arthropoda</taxon>
        <taxon>Hexapoda</taxon>
        <taxon>Insecta</taxon>
        <taxon>Pterygota</taxon>
        <taxon>Neoptera</taxon>
        <taxon>Paraneoptera</taxon>
        <taxon>Hemiptera</taxon>
        <taxon>Auchenorrhyncha</taxon>
        <taxon>Membracoidea</taxon>
        <taxon>Cicadellidae</taxon>
        <taxon>Cicadellinae</taxon>
        <taxon>Proconiini</taxon>
        <taxon>Cuerna</taxon>
    </lineage>
</organism>
<feature type="non-terminal residue" evidence="2">
    <location>
        <position position="1"/>
    </location>
</feature>
<accession>A0A1B6G0R0</accession>
<feature type="compositionally biased region" description="Basic residues" evidence="1">
    <location>
        <begin position="1"/>
        <end position="19"/>
    </location>
</feature>
<feature type="compositionally biased region" description="Basic residues" evidence="1">
    <location>
        <begin position="63"/>
        <end position="76"/>
    </location>
</feature>
<name>A0A1B6G0R0_9HEMI</name>
<evidence type="ECO:0000256" key="1">
    <source>
        <dbReference type="SAM" id="MobiDB-lite"/>
    </source>
</evidence>
<feature type="non-terminal residue" evidence="2">
    <location>
        <position position="172"/>
    </location>
</feature>
<gene>
    <name evidence="2" type="ORF">g.48227</name>
</gene>
<feature type="compositionally biased region" description="Basic and acidic residues" evidence="1">
    <location>
        <begin position="45"/>
        <end position="62"/>
    </location>
</feature>
<feature type="region of interest" description="Disordered" evidence="1">
    <location>
        <begin position="1"/>
        <end position="76"/>
    </location>
</feature>